<evidence type="ECO:0000256" key="1">
    <source>
        <dbReference type="SAM" id="Phobius"/>
    </source>
</evidence>
<comment type="caution">
    <text evidence="2">The sequence shown here is derived from an EMBL/GenBank/DDBJ whole genome shotgun (WGS) entry which is preliminary data.</text>
</comment>
<evidence type="ECO:0000313" key="2">
    <source>
        <dbReference type="EMBL" id="OAJ95258.1"/>
    </source>
</evidence>
<dbReference type="EMBL" id="LLEI02000021">
    <property type="protein sequence ID" value="OAJ95258.1"/>
    <property type="molecule type" value="Genomic_DNA"/>
</dbReference>
<keyword evidence="1" id="KW-0472">Membrane</keyword>
<feature type="transmembrane region" description="Helical" evidence="1">
    <location>
        <begin position="34"/>
        <end position="51"/>
    </location>
</feature>
<organism evidence="2 3">
    <name type="scientific">Vibrio bivalvicida</name>
    <dbReference type="NCBI Taxonomy" id="1276888"/>
    <lineage>
        <taxon>Bacteria</taxon>
        <taxon>Pseudomonadati</taxon>
        <taxon>Pseudomonadota</taxon>
        <taxon>Gammaproteobacteria</taxon>
        <taxon>Vibrionales</taxon>
        <taxon>Vibrionaceae</taxon>
        <taxon>Vibrio</taxon>
        <taxon>Vibrio oreintalis group</taxon>
    </lineage>
</organism>
<protein>
    <submittedName>
        <fullName evidence="2">Uncharacterized protein</fullName>
    </submittedName>
</protein>
<proteinExistence type="predicted"/>
<dbReference type="Proteomes" id="UP000078406">
    <property type="component" value="Unassembled WGS sequence"/>
</dbReference>
<keyword evidence="1" id="KW-1133">Transmembrane helix</keyword>
<dbReference type="RefSeq" id="WP_054962212.1">
    <property type="nucleotide sequence ID" value="NZ_LLEI02000021.1"/>
</dbReference>
<gene>
    <name evidence="2" type="ORF">APB76_08220</name>
</gene>
<dbReference type="AlphaFoldDB" id="A0A177Y339"/>
<reference evidence="2 3" key="1">
    <citation type="journal article" date="2016" name="Syst. Appl. Microbiol.">
        <title>Vibrio bivalvicida sp. nov., a novel larval pathogen for bivalve molluscs reared in a hatchery.</title>
        <authorList>
            <person name="Dubert J."/>
            <person name="Romalde J.L."/>
            <person name="Prado S."/>
            <person name="Barja J.L."/>
        </authorList>
    </citation>
    <scope>NUCLEOTIDE SEQUENCE [LARGE SCALE GENOMIC DNA]</scope>
    <source>
        <strain evidence="2 3">605</strain>
    </source>
</reference>
<sequence length="74" mass="8360">MSRKLGRVMSSSRMITFVAFLAATFAWILKMPALFTVSLLALVASGALYLNDKFKRRNQEKSASRRSESELEET</sequence>
<evidence type="ECO:0000313" key="3">
    <source>
        <dbReference type="Proteomes" id="UP000078406"/>
    </source>
</evidence>
<name>A0A177Y339_9VIBR</name>
<feature type="transmembrane region" description="Helical" evidence="1">
    <location>
        <begin position="12"/>
        <end position="28"/>
    </location>
</feature>
<accession>A0A177Y339</accession>
<keyword evidence="1" id="KW-0812">Transmembrane</keyword>